<evidence type="ECO:0000256" key="2">
    <source>
        <dbReference type="ARBA" id="ARBA00022475"/>
    </source>
</evidence>
<reference evidence="13" key="1">
    <citation type="journal article" date="2019" name="Int. J. Syst. Evol. Microbiol.">
        <title>The Global Catalogue of Microorganisms (GCM) 10K type strain sequencing project: providing services to taxonomists for standard genome sequencing and annotation.</title>
        <authorList>
            <consortium name="The Broad Institute Genomics Platform"/>
            <consortium name="The Broad Institute Genome Sequencing Center for Infectious Disease"/>
            <person name="Wu L."/>
            <person name="Ma J."/>
        </authorList>
    </citation>
    <scope>NUCLEOTIDE SEQUENCE [LARGE SCALE GENOMIC DNA]</scope>
    <source>
        <strain evidence="13">CGMCC 1.19062</strain>
    </source>
</reference>
<dbReference type="HAMAP" id="MF_00276">
    <property type="entry name" value="KdpC"/>
    <property type="match status" value="1"/>
</dbReference>
<keyword evidence="10 11" id="KW-0472">Membrane</keyword>
<gene>
    <name evidence="11 12" type="primary">kdpC</name>
    <name evidence="12" type="ORF">ACFSM5_08150</name>
</gene>
<evidence type="ECO:0000256" key="9">
    <source>
        <dbReference type="ARBA" id="ARBA00023065"/>
    </source>
</evidence>
<accession>A0ABW5DQU1</accession>
<dbReference type="InterPro" id="IPR003820">
    <property type="entry name" value="KdpC"/>
</dbReference>
<organism evidence="12 13">
    <name type="scientific">Lacibacterium aquatile</name>
    <dbReference type="NCBI Taxonomy" id="1168082"/>
    <lineage>
        <taxon>Bacteria</taxon>
        <taxon>Pseudomonadati</taxon>
        <taxon>Pseudomonadota</taxon>
        <taxon>Alphaproteobacteria</taxon>
        <taxon>Rhodospirillales</taxon>
        <taxon>Rhodospirillaceae</taxon>
    </lineage>
</organism>
<name>A0ABW5DQU1_9PROT</name>
<evidence type="ECO:0000313" key="13">
    <source>
        <dbReference type="Proteomes" id="UP001597295"/>
    </source>
</evidence>
<keyword evidence="13" id="KW-1185">Reference proteome</keyword>
<evidence type="ECO:0000313" key="12">
    <source>
        <dbReference type="EMBL" id="MFD2262856.1"/>
    </source>
</evidence>
<evidence type="ECO:0000256" key="7">
    <source>
        <dbReference type="ARBA" id="ARBA00022958"/>
    </source>
</evidence>
<dbReference type="EMBL" id="JBHUIP010000006">
    <property type="protein sequence ID" value="MFD2262856.1"/>
    <property type="molecule type" value="Genomic_DNA"/>
</dbReference>
<comment type="similarity">
    <text evidence="11">Belongs to the KdpC family.</text>
</comment>
<comment type="function">
    <text evidence="11">Part of the high-affinity ATP-driven potassium transport (or Kdp) system, which catalyzes the hydrolysis of ATP coupled with the electrogenic transport of potassium into the cytoplasm. This subunit acts as a catalytic chaperone that increases the ATP-binding affinity of the ATP-hydrolyzing subunit KdpB by the formation of a transient KdpB/KdpC/ATP ternary complex.</text>
</comment>
<dbReference type="PIRSF" id="PIRSF001296">
    <property type="entry name" value="K_ATPase_KdpC"/>
    <property type="match status" value="1"/>
</dbReference>
<comment type="caution">
    <text evidence="12">The sequence shown here is derived from an EMBL/GenBank/DDBJ whole genome shotgun (WGS) entry which is preliminary data.</text>
</comment>
<evidence type="ECO:0000256" key="10">
    <source>
        <dbReference type="ARBA" id="ARBA00023136"/>
    </source>
</evidence>
<keyword evidence="2 11" id="KW-1003">Cell membrane</keyword>
<keyword evidence="7 11" id="KW-0630">Potassium</keyword>
<proteinExistence type="inferred from homology"/>
<sequence>MTSYLRPAVSLMALFTLLLGLGYPLAMTSVAQGLFPSAANGSLIRNAKGETVASSLIGRTFEGDGYFQPRPSAAGAGYDASASAGSNLGPTDKRLIERVSADVAAYQAANGPGPVPADAVTTSASGLDPHISPANAERQLARVATARGLSETRLRDLVSLHTERPWLGFVGTPGVNTVTLNLALDGIVAR</sequence>
<keyword evidence="6 11" id="KW-0067">ATP-binding</keyword>
<evidence type="ECO:0000256" key="11">
    <source>
        <dbReference type="HAMAP-Rule" id="MF_00276"/>
    </source>
</evidence>
<dbReference type="NCBIfam" id="TIGR00681">
    <property type="entry name" value="kdpC"/>
    <property type="match status" value="1"/>
</dbReference>
<keyword evidence="4 11" id="KW-0812">Transmembrane</keyword>
<keyword evidence="5 11" id="KW-0547">Nucleotide-binding</keyword>
<dbReference type="PANTHER" id="PTHR30042:SF2">
    <property type="entry name" value="POTASSIUM-TRANSPORTING ATPASE KDPC SUBUNIT"/>
    <property type="match status" value="1"/>
</dbReference>
<evidence type="ECO:0000256" key="6">
    <source>
        <dbReference type="ARBA" id="ARBA00022840"/>
    </source>
</evidence>
<dbReference type="PANTHER" id="PTHR30042">
    <property type="entry name" value="POTASSIUM-TRANSPORTING ATPASE C CHAIN"/>
    <property type="match status" value="1"/>
</dbReference>
<evidence type="ECO:0000256" key="4">
    <source>
        <dbReference type="ARBA" id="ARBA00022692"/>
    </source>
</evidence>
<dbReference type="RefSeq" id="WP_379875825.1">
    <property type="nucleotide sequence ID" value="NZ_JBHUIP010000006.1"/>
</dbReference>
<protein>
    <recommendedName>
        <fullName evidence="11">Potassium-transporting ATPase KdpC subunit</fullName>
    </recommendedName>
    <alternativeName>
        <fullName evidence="11">ATP phosphohydrolase [potassium-transporting] C chain</fullName>
    </alternativeName>
    <alternativeName>
        <fullName evidence="11">Potassium-binding and translocating subunit C</fullName>
    </alternativeName>
    <alternativeName>
        <fullName evidence="11">Potassium-translocating ATPase C chain</fullName>
    </alternativeName>
</protein>
<evidence type="ECO:0000256" key="5">
    <source>
        <dbReference type="ARBA" id="ARBA00022741"/>
    </source>
</evidence>
<comment type="subcellular location">
    <subcellularLocation>
        <location evidence="11">Cell membrane</location>
        <topology evidence="11">Single-pass membrane protein</topology>
    </subcellularLocation>
</comment>
<evidence type="ECO:0000256" key="1">
    <source>
        <dbReference type="ARBA" id="ARBA00022448"/>
    </source>
</evidence>
<evidence type="ECO:0000256" key="8">
    <source>
        <dbReference type="ARBA" id="ARBA00022989"/>
    </source>
</evidence>
<dbReference type="Proteomes" id="UP001597295">
    <property type="component" value="Unassembled WGS sequence"/>
</dbReference>
<dbReference type="NCBIfam" id="NF001454">
    <property type="entry name" value="PRK00315.1"/>
    <property type="match status" value="1"/>
</dbReference>
<comment type="subunit">
    <text evidence="11">The system is composed of three essential subunits: KdpA, KdpB and KdpC.</text>
</comment>
<keyword evidence="8 11" id="KW-1133">Transmembrane helix</keyword>
<keyword evidence="3 11" id="KW-0633">Potassium transport</keyword>
<evidence type="ECO:0000256" key="3">
    <source>
        <dbReference type="ARBA" id="ARBA00022538"/>
    </source>
</evidence>
<dbReference type="Pfam" id="PF02669">
    <property type="entry name" value="KdpC"/>
    <property type="match status" value="1"/>
</dbReference>
<keyword evidence="1 11" id="KW-0813">Transport</keyword>
<keyword evidence="9 11" id="KW-0406">Ion transport</keyword>